<comment type="similarity">
    <text evidence="1">Belongs to the Fur family.</text>
</comment>
<dbReference type="PANTHER" id="PTHR33202:SF7">
    <property type="entry name" value="FERRIC UPTAKE REGULATION PROTEIN"/>
    <property type="match status" value="1"/>
</dbReference>
<feature type="binding site" evidence="8">
    <location>
        <position position="115"/>
    </location>
    <ligand>
        <name>Fe cation</name>
        <dbReference type="ChEBI" id="CHEBI:24875"/>
    </ligand>
</feature>
<keyword evidence="5" id="KW-0238">DNA-binding</keyword>
<dbReference type="PANTHER" id="PTHR33202">
    <property type="entry name" value="ZINC UPTAKE REGULATION PROTEIN"/>
    <property type="match status" value="1"/>
</dbReference>
<evidence type="ECO:0000256" key="4">
    <source>
        <dbReference type="ARBA" id="ARBA00023015"/>
    </source>
</evidence>
<dbReference type="Proteomes" id="UP000034846">
    <property type="component" value="Unassembled WGS sequence"/>
</dbReference>
<evidence type="ECO:0000256" key="1">
    <source>
        <dbReference type="ARBA" id="ARBA00007957"/>
    </source>
</evidence>
<dbReference type="AlphaFoldDB" id="A0A0G1XGV5"/>
<dbReference type="Gene3D" id="1.10.10.10">
    <property type="entry name" value="Winged helix-like DNA-binding domain superfamily/Winged helix DNA-binding domain"/>
    <property type="match status" value="1"/>
</dbReference>
<name>A0A0G1XGV5_9BACT</name>
<comment type="caution">
    <text evidence="9">The sequence shown here is derived from an EMBL/GenBank/DDBJ whole genome shotgun (WGS) entry which is preliminary data.</text>
</comment>
<gene>
    <name evidence="9" type="ORF">UY72_C0020G0005</name>
</gene>
<reference evidence="9 10" key="1">
    <citation type="journal article" date="2015" name="Nature">
        <title>rRNA introns, odd ribosomes, and small enigmatic genomes across a large radiation of phyla.</title>
        <authorList>
            <person name="Brown C.T."/>
            <person name="Hug L.A."/>
            <person name="Thomas B.C."/>
            <person name="Sharon I."/>
            <person name="Castelle C.J."/>
            <person name="Singh A."/>
            <person name="Wilkins M.J."/>
            <person name="Williams K.H."/>
            <person name="Banfield J.F."/>
        </authorList>
    </citation>
    <scope>NUCLEOTIDE SEQUENCE [LARGE SCALE GENOMIC DNA]</scope>
</reference>
<dbReference type="InterPro" id="IPR036388">
    <property type="entry name" value="WH-like_DNA-bd_sf"/>
</dbReference>
<dbReference type="GO" id="GO:1900376">
    <property type="term" value="P:regulation of secondary metabolite biosynthetic process"/>
    <property type="evidence" value="ECO:0007669"/>
    <property type="project" value="TreeGrafter"/>
</dbReference>
<keyword evidence="3 7" id="KW-0862">Zinc</keyword>
<organism evidence="9 10">
    <name type="scientific">Candidatus Uhrbacteria bacterium GW2011_GWD2_52_7</name>
    <dbReference type="NCBI Taxonomy" id="1618989"/>
    <lineage>
        <taxon>Bacteria</taxon>
        <taxon>Candidatus Uhriibacteriota</taxon>
    </lineage>
</organism>
<evidence type="ECO:0000256" key="3">
    <source>
        <dbReference type="ARBA" id="ARBA00022833"/>
    </source>
</evidence>
<protein>
    <submittedName>
        <fullName evidence="9">Ferric uptake regulator, Fur family</fullName>
    </submittedName>
</protein>
<dbReference type="SUPFAM" id="SSF46785">
    <property type="entry name" value="Winged helix' DNA-binding domain"/>
    <property type="match status" value="1"/>
</dbReference>
<feature type="binding site" evidence="7">
    <location>
        <position position="140"/>
    </location>
    <ligand>
        <name>Zn(2+)</name>
        <dbReference type="ChEBI" id="CHEBI:29105"/>
    </ligand>
</feature>
<sequence length="145" mass="17054">MAKLTSSDLTILAELADEGFRITKLRKAIIQLITQLEKPFSIDEIRHLLKKQGIAVHRWSLYREMEFLTRFNVLSPVIFHDGVVRYEVVTGNHHHHLICLKCDLVEDVELKQELEEEERRIARKTKFQIIRHSLEFFGLCANCRS</sequence>
<proteinExistence type="inferred from homology"/>
<evidence type="ECO:0000256" key="2">
    <source>
        <dbReference type="ARBA" id="ARBA00022491"/>
    </source>
</evidence>
<evidence type="ECO:0000313" key="9">
    <source>
        <dbReference type="EMBL" id="KKW30161.1"/>
    </source>
</evidence>
<comment type="cofactor">
    <cofactor evidence="7">
        <name>Zn(2+)</name>
        <dbReference type="ChEBI" id="CHEBI:29105"/>
    </cofactor>
    <text evidence="7">Binds 1 zinc ion per subunit.</text>
</comment>
<dbReference type="InterPro" id="IPR036390">
    <property type="entry name" value="WH_DNA-bd_sf"/>
</dbReference>
<evidence type="ECO:0000256" key="8">
    <source>
        <dbReference type="PIRSR" id="PIRSR602481-2"/>
    </source>
</evidence>
<dbReference type="InterPro" id="IPR002481">
    <property type="entry name" value="FUR"/>
</dbReference>
<evidence type="ECO:0000256" key="7">
    <source>
        <dbReference type="PIRSR" id="PIRSR602481-1"/>
    </source>
</evidence>
<dbReference type="Pfam" id="PF01475">
    <property type="entry name" value="FUR"/>
    <property type="match status" value="1"/>
</dbReference>
<feature type="binding site" evidence="7">
    <location>
        <position position="102"/>
    </location>
    <ligand>
        <name>Zn(2+)</name>
        <dbReference type="ChEBI" id="CHEBI:29105"/>
    </ligand>
</feature>
<feature type="binding site" evidence="8">
    <location>
        <position position="132"/>
    </location>
    <ligand>
        <name>Fe cation</name>
        <dbReference type="ChEBI" id="CHEBI:24875"/>
    </ligand>
</feature>
<dbReference type="GO" id="GO:0045892">
    <property type="term" value="P:negative regulation of DNA-templated transcription"/>
    <property type="evidence" value="ECO:0007669"/>
    <property type="project" value="TreeGrafter"/>
</dbReference>
<dbReference type="Gene3D" id="3.30.1490.190">
    <property type="match status" value="1"/>
</dbReference>
<feature type="binding site" evidence="7">
    <location>
        <position position="143"/>
    </location>
    <ligand>
        <name>Zn(2+)</name>
        <dbReference type="ChEBI" id="CHEBI:29105"/>
    </ligand>
</feature>
<dbReference type="GO" id="GO:0008270">
    <property type="term" value="F:zinc ion binding"/>
    <property type="evidence" value="ECO:0007669"/>
    <property type="project" value="TreeGrafter"/>
</dbReference>
<dbReference type="GO" id="GO:0003700">
    <property type="term" value="F:DNA-binding transcription factor activity"/>
    <property type="evidence" value="ECO:0007669"/>
    <property type="project" value="InterPro"/>
</dbReference>
<feature type="binding site" evidence="8">
    <location>
        <position position="93"/>
    </location>
    <ligand>
        <name>Fe cation</name>
        <dbReference type="ChEBI" id="CHEBI:24875"/>
    </ligand>
</feature>
<keyword evidence="7" id="KW-0479">Metal-binding</keyword>
<keyword evidence="8" id="KW-0408">Iron</keyword>
<evidence type="ECO:0000313" key="10">
    <source>
        <dbReference type="Proteomes" id="UP000034846"/>
    </source>
</evidence>
<dbReference type="GO" id="GO:0000976">
    <property type="term" value="F:transcription cis-regulatory region binding"/>
    <property type="evidence" value="ECO:0007669"/>
    <property type="project" value="TreeGrafter"/>
</dbReference>
<evidence type="ECO:0000256" key="5">
    <source>
        <dbReference type="ARBA" id="ARBA00023125"/>
    </source>
</evidence>
<comment type="cofactor">
    <cofactor evidence="8">
        <name>Mn(2+)</name>
        <dbReference type="ChEBI" id="CHEBI:29035"/>
    </cofactor>
    <cofactor evidence="8">
        <name>Fe(2+)</name>
        <dbReference type="ChEBI" id="CHEBI:29033"/>
    </cofactor>
    <text evidence="8">Binds 1 Mn(2+) or Fe(2+) ion per subunit.</text>
</comment>
<feature type="binding site" evidence="7">
    <location>
        <position position="99"/>
    </location>
    <ligand>
        <name>Zn(2+)</name>
        <dbReference type="ChEBI" id="CHEBI:29105"/>
    </ligand>
</feature>
<keyword evidence="4" id="KW-0805">Transcription regulation</keyword>
<dbReference type="EMBL" id="LCRD01000020">
    <property type="protein sequence ID" value="KKW30161.1"/>
    <property type="molecule type" value="Genomic_DNA"/>
</dbReference>
<dbReference type="CDD" id="cd07153">
    <property type="entry name" value="Fur_like"/>
    <property type="match status" value="1"/>
</dbReference>
<keyword evidence="6" id="KW-0804">Transcription</keyword>
<accession>A0A0G1XGV5</accession>
<keyword evidence="2" id="KW-0678">Repressor</keyword>
<evidence type="ECO:0000256" key="6">
    <source>
        <dbReference type="ARBA" id="ARBA00023163"/>
    </source>
</evidence>
<dbReference type="InterPro" id="IPR043135">
    <property type="entry name" value="Fur_C"/>
</dbReference>